<feature type="compositionally biased region" description="Polar residues" evidence="1">
    <location>
        <begin position="75"/>
        <end position="90"/>
    </location>
</feature>
<name>A0A183B0X2_9TREM</name>
<feature type="region of interest" description="Disordered" evidence="1">
    <location>
        <begin position="1"/>
        <end position="21"/>
    </location>
</feature>
<evidence type="ECO:0000313" key="2">
    <source>
        <dbReference type="WBParaSite" id="ECPE_0001289501-mRNA-1"/>
    </source>
</evidence>
<reference evidence="2" key="1">
    <citation type="submission" date="2016-06" db="UniProtKB">
        <authorList>
            <consortium name="WormBaseParasite"/>
        </authorList>
    </citation>
    <scope>IDENTIFICATION</scope>
</reference>
<feature type="compositionally biased region" description="Polar residues" evidence="1">
    <location>
        <begin position="51"/>
        <end position="68"/>
    </location>
</feature>
<dbReference type="AlphaFoldDB" id="A0A183B0X2"/>
<organism evidence="2">
    <name type="scientific">Echinostoma caproni</name>
    <dbReference type="NCBI Taxonomy" id="27848"/>
    <lineage>
        <taxon>Eukaryota</taxon>
        <taxon>Metazoa</taxon>
        <taxon>Spiralia</taxon>
        <taxon>Lophotrochozoa</taxon>
        <taxon>Platyhelminthes</taxon>
        <taxon>Trematoda</taxon>
        <taxon>Digenea</taxon>
        <taxon>Plagiorchiida</taxon>
        <taxon>Echinostomata</taxon>
        <taxon>Echinostomatoidea</taxon>
        <taxon>Echinostomatidae</taxon>
        <taxon>Echinostoma</taxon>
    </lineage>
</organism>
<evidence type="ECO:0000256" key="1">
    <source>
        <dbReference type="SAM" id="MobiDB-lite"/>
    </source>
</evidence>
<proteinExistence type="predicted"/>
<accession>A0A183B0X2</accession>
<sequence length="135" mass="14549">LDSRAHTPPIATNIHQSHTTQSGVHIPCGAIQLPGLTGNGGLDSCVSTHVLRSTGSSSEDGQDQSADSNGRIAPESSQPSEENGSLSNRVPNRRYLRDDNRYRSALFASVAFQFYSLPPRPFGLSRKPNSMAMRV</sequence>
<protein>
    <submittedName>
        <fullName evidence="2">Pecanex-like protein</fullName>
    </submittedName>
</protein>
<dbReference type="WBParaSite" id="ECPE_0001289501-mRNA-1">
    <property type="protein sequence ID" value="ECPE_0001289501-mRNA-1"/>
    <property type="gene ID" value="ECPE_0001289501"/>
</dbReference>
<feature type="region of interest" description="Disordered" evidence="1">
    <location>
        <begin position="51"/>
        <end position="97"/>
    </location>
</feature>